<name>U2RC70_LEPWF</name>
<comment type="caution">
    <text evidence="1">The sequence shown here is derived from an EMBL/GenBank/DDBJ whole genome shotgun (WGS) entry which is preliminary data.</text>
</comment>
<dbReference type="EMBL" id="AWVM01000100">
    <property type="protein sequence ID" value="ERK48327.1"/>
    <property type="molecule type" value="Genomic_DNA"/>
</dbReference>
<protein>
    <submittedName>
        <fullName evidence="1">Uncharacterized protein</fullName>
    </submittedName>
</protein>
<dbReference type="Proteomes" id="UP000016626">
    <property type="component" value="Unassembled WGS sequence"/>
</dbReference>
<gene>
    <name evidence="1" type="ORF">HMPREF9015_01896</name>
</gene>
<accession>U2RC70</accession>
<reference evidence="1 2" key="1">
    <citation type="submission" date="2013-06" db="EMBL/GenBank/DDBJ databases">
        <authorList>
            <person name="Weinstock G."/>
            <person name="Sodergren E."/>
            <person name="Lobos E.A."/>
            <person name="Fulton L."/>
            <person name="Fulton R."/>
            <person name="Courtney L."/>
            <person name="Fronick C."/>
            <person name="O'Laughlin M."/>
            <person name="Godfrey J."/>
            <person name="Wilson R.M."/>
            <person name="Miner T."/>
            <person name="Farmer C."/>
            <person name="Delehaunty K."/>
            <person name="Cordes M."/>
            <person name="Minx P."/>
            <person name="Tomlinson C."/>
            <person name="Chen J."/>
            <person name="Wollam A."/>
            <person name="Pepin K.H."/>
            <person name="Bhonagiri V."/>
            <person name="Zhang X."/>
            <person name="Warren W."/>
            <person name="Mitreva M."/>
            <person name="Mardis E.R."/>
            <person name="Wilson R.K."/>
        </authorList>
    </citation>
    <scope>NUCLEOTIDE SEQUENCE [LARGE SCALE GENOMIC DNA]</scope>
    <source>
        <strain evidence="1 2">F0279</strain>
    </source>
</reference>
<evidence type="ECO:0000313" key="1">
    <source>
        <dbReference type="EMBL" id="ERK48327.1"/>
    </source>
</evidence>
<sequence length="93" mass="10744">MKSKKDLESRFNYCVEHQKKEFYQNGYGISIIPDVNNLELFEVAVLKGDKDNCVLCFDTHITDDVIKGLTADEVEMIKIEIKGLRKGLYNWAN</sequence>
<dbReference type="RefSeq" id="WP_021746809.1">
    <property type="nucleotide sequence ID" value="NZ_KI271422.1"/>
</dbReference>
<proteinExistence type="predicted"/>
<organism evidence="1 2">
    <name type="scientific">Leptotrichia wadei (strain F0279)</name>
    <dbReference type="NCBI Taxonomy" id="888055"/>
    <lineage>
        <taxon>Bacteria</taxon>
        <taxon>Fusobacteriati</taxon>
        <taxon>Fusobacteriota</taxon>
        <taxon>Fusobacteriia</taxon>
        <taxon>Fusobacteriales</taxon>
        <taxon>Leptotrichiaceae</taxon>
        <taxon>Leptotrichia</taxon>
    </lineage>
</organism>
<dbReference type="PATRIC" id="fig|888055.3.peg.1820"/>
<dbReference type="HOGENOM" id="CLU_2396121_0_0_0"/>
<evidence type="ECO:0000313" key="2">
    <source>
        <dbReference type="Proteomes" id="UP000016626"/>
    </source>
</evidence>
<dbReference type="AlphaFoldDB" id="U2RC70"/>